<dbReference type="GO" id="GO:0046677">
    <property type="term" value="P:response to antibiotic"/>
    <property type="evidence" value="ECO:0007669"/>
    <property type="project" value="InterPro"/>
</dbReference>
<dbReference type="Gene3D" id="3.40.1660.10">
    <property type="entry name" value="EreA-like (biosynthetic domain)"/>
    <property type="match status" value="1"/>
</dbReference>
<dbReference type="Gene3D" id="3.30.1870.10">
    <property type="entry name" value="EreA-like, domain 2"/>
    <property type="match status" value="1"/>
</dbReference>
<accession>A0A654M1L2</accession>
<evidence type="ECO:0000313" key="2">
    <source>
        <dbReference type="Proteomes" id="UP000058925"/>
    </source>
</evidence>
<sequence length="348" mass="40306">MSIQFGYDSLEKPKDIDFLLGRIGDSEYVLLGEASHGTSEFYQWRSEISKRLIKEKGFSFIAVEGDWPDCYKVNKYVKGISDIYKTAKDLLHSFNRWPTWMWANTEMVELVEWLKAYNKGIIHDEDQKAGFYGLDLYSLWESMEEIIQYLKRVDPLLLQDAIKAYNCFEPYNKEVEAYARATAFVPKNCEKEVIDMLVALRNKHTLHSKNQANKEEYFNAEQNAITVKDAENYYRTMIRGDVNSWNLRDTHMMDTLKRLVAYHANGSSKKKPKAIVWAHNTHIGDARFTDMSPSGMINIGQLVREKKGIQNTVLIGFSTYEGTVIAAREWGARMEIMNVPQAREGSWD</sequence>
<dbReference type="AlphaFoldDB" id="A0A654M1L2"/>
<dbReference type="SUPFAM" id="SSF159501">
    <property type="entry name" value="EreA/ChaN-like"/>
    <property type="match status" value="1"/>
</dbReference>
<dbReference type="Pfam" id="PF05139">
    <property type="entry name" value="Erythro_esteras"/>
    <property type="match status" value="1"/>
</dbReference>
<evidence type="ECO:0000313" key="1">
    <source>
        <dbReference type="EMBL" id="ALI37067.1"/>
    </source>
</evidence>
<keyword evidence="2" id="KW-1185">Reference proteome</keyword>
<dbReference type="Gene3D" id="1.20.1440.30">
    <property type="entry name" value="Biosynthetic Protein domain"/>
    <property type="match status" value="1"/>
</dbReference>
<dbReference type="PANTHER" id="PTHR31299:SF0">
    <property type="entry name" value="ESTERASE, PUTATIVE (AFU_ORTHOLOGUE AFUA_1G05850)-RELATED"/>
    <property type="match status" value="1"/>
</dbReference>
<dbReference type="KEGG" id="taa:NMY3_02878"/>
<proteinExistence type="predicted"/>
<dbReference type="EMBL" id="CP012850">
    <property type="protein sequence ID" value="ALI37067.1"/>
    <property type="molecule type" value="Genomic_DNA"/>
</dbReference>
<dbReference type="PANTHER" id="PTHR31299">
    <property type="entry name" value="ESTERASE, PUTATIVE (AFU_ORTHOLOGUE AFUA_1G05850)-RELATED"/>
    <property type="match status" value="1"/>
</dbReference>
<reference evidence="2" key="1">
    <citation type="submission" date="2015-10" db="EMBL/GenBank/DDBJ databases">
        <title>Niche specialization of a soil ammonia-oxidizing archaeon, Candidatus Nitrosocosmicus oleophilus.</title>
        <authorList>
            <person name="Jung M.-Y."/>
            <person name="Rhee S.-K."/>
        </authorList>
    </citation>
    <scope>NUCLEOTIDE SEQUENCE [LARGE SCALE GENOMIC DNA]</scope>
    <source>
        <strain evidence="2">MY3</strain>
    </source>
</reference>
<gene>
    <name evidence="1" type="ORF">NMY3_02878</name>
</gene>
<dbReference type="CDD" id="cd14728">
    <property type="entry name" value="Ere-like"/>
    <property type="match status" value="1"/>
</dbReference>
<dbReference type="PIRSF" id="PIRSF036794">
    <property type="entry name" value="UCP_erythr_ester"/>
    <property type="match status" value="1"/>
</dbReference>
<name>A0A654M1L2_9ARCH</name>
<dbReference type="OrthoDB" id="260438at2157"/>
<dbReference type="InterPro" id="IPR052036">
    <property type="entry name" value="Hydrolase/PRTase-associated"/>
</dbReference>
<dbReference type="InterPro" id="IPR014622">
    <property type="entry name" value="UCP036794_erythomycin"/>
</dbReference>
<dbReference type="Proteomes" id="UP000058925">
    <property type="component" value="Chromosome"/>
</dbReference>
<dbReference type="InterPro" id="IPR007815">
    <property type="entry name" value="Emycin_Estase"/>
</dbReference>
<protein>
    <submittedName>
        <fullName evidence="1">Erythromycin esterase</fullName>
    </submittedName>
</protein>
<organism evidence="1 2">
    <name type="scientific">Candidatus Nitrosocosmicus oleophilus</name>
    <dbReference type="NCBI Taxonomy" id="1353260"/>
    <lineage>
        <taxon>Archaea</taxon>
        <taxon>Nitrososphaerota</taxon>
        <taxon>Nitrososphaeria</taxon>
        <taxon>Nitrososphaerales</taxon>
        <taxon>Nitrososphaeraceae</taxon>
        <taxon>Candidatus Nitrosocosmicus</taxon>
    </lineage>
</organism>